<keyword evidence="3" id="KW-1185">Reference proteome</keyword>
<name>A0ABR1G4B0_AURAN</name>
<feature type="region of interest" description="Disordered" evidence="1">
    <location>
        <begin position="1"/>
        <end position="95"/>
    </location>
</feature>
<reference evidence="2 3" key="1">
    <citation type="submission" date="2024-03" db="EMBL/GenBank/DDBJ databases">
        <title>Aureococcus anophagefferens CCMP1851 and Kratosvirus quantuckense: Draft genome of a second virus-susceptible host strain in the model system.</title>
        <authorList>
            <person name="Chase E."/>
            <person name="Truchon A.R."/>
            <person name="Schepens W."/>
            <person name="Wilhelm S.W."/>
        </authorList>
    </citation>
    <scope>NUCLEOTIDE SEQUENCE [LARGE SCALE GENOMIC DNA]</scope>
    <source>
        <strain evidence="2 3">CCMP1851</strain>
    </source>
</reference>
<evidence type="ECO:0000256" key="1">
    <source>
        <dbReference type="SAM" id="MobiDB-lite"/>
    </source>
</evidence>
<protein>
    <submittedName>
        <fullName evidence="2">Uncharacterized protein</fullName>
    </submittedName>
</protein>
<gene>
    <name evidence="2" type="ORF">SO694_00087017</name>
</gene>
<dbReference type="Proteomes" id="UP001363151">
    <property type="component" value="Unassembled WGS sequence"/>
</dbReference>
<proteinExistence type="predicted"/>
<comment type="caution">
    <text evidence="2">The sequence shown here is derived from an EMBL/GenBank/DDBJ whole genome shotgun (WGS) entry which is preliminary data.</text>
</comment>
<evidence type="ECO:0000313" key="3">
    <source>
        <dbReference type="Proteomes" id="UP001363151"/>
    </source>
</evidence>
<dbReference type="EMBL" id="JBBJCI010000121">
    <property type="protein sequence ID" value="KAK7248028.1"/>
    <property type="molecule type" value="Genomic_DNA"/>
</dbReference>
<organism evidence="2 3">
    <name type="scientific">Aureococcus anophagefferens</name>
    <name type="common">Harmful bloom alga</name>
    <dbReference type="NCBI Taxonomy" id="44056"/>
    <lineage>
        <taxon>Eukaryota</taxon>
        <taxon>Sar</taxon>
        <taxon>Stramenopiles</taxon>
        <taxon>Ochrophyta</taxon>
        <taxon>Pelagophyceae</taxon>
        <taxon>Pelagomonadales</taxon>
        <taxon>Pelagomonadaceae</taxon>
        <taxon>Aureococcus</taxon>
    </lineage>
</organism>
<sequence length="190" mass="20339">MVTKPFWEESSDDEAPEPPKKRRKRGLLDDSSSDDEKQTGAARGRSPSNAIDIDDDEDETGAARGRCSSNAVELDDDEDDAAAPRAPPAARARSFAESHRVYANALERSSRPASAADLAPRELFAGVTSALVTTSHERGPQTKKFLRAHAPRDARVVVVVDGEALRGDVGARDAVVVARGGLRGRRPTPS</sequence>
<evidence type="ECO:0000313" key="2">
    <source>
        <dbReference type="EMBL" id="KAK7248028.1"/>
    </source>
</evidence>
<accession>A0ABR1G4B0</accession>